<dbReference type="Proteomes" id="UP000559027">
    <property type="component" value="Unassembled WGS sequence"/>
</dbReference>
<dbReference type="OrthoDB" id="3007562at2759"/>
<reference evidence="2 3" key="1">
    <citation type="journal article" date="2020" name="ISME J.">
        <title>Uncovering the hidden diversity of litter-decomposition mechanisms in mushroom-forming fungi.</title>
        <authorList>
            <person name="Floudas D."/>
            <person name="Bentzer J."/>
            <person name="Ahren D."/>
            <person name="Johansson T."/>
            <person name="Persson P."/>
            <person name="Tunlid A."/>
        </authorList>
    </citation>
    <scope>NUCLEOTIDE SEQUENCE [LARGE SCALE GENOMIC DNA]</scope>
    <source>
        <strain evidence="2 3">CBS 146.42</strain>
    </source>
</reference>
<sequence>MHLLLITQFLAFLTLVMANFFAPPSSSTPPLGPQLEPWHPESKFETFGSGQDVSDLIPAGEVFDAKKVSIAFLAKRYSLDPDTLFYRNGYEDDITKHAFVGEIHDGIPFSNEVSGHVVFNRHDKVVSVSSSLVTITTASISSSTPTISLQEAIKSAEETLHGTFVPSSSTASVADTDKEYLEYLANENGSATLVFALSVSNDSEGTSFLAYVDAHKGAVVAAVNYVAQ</sequence>
<keyword evidence="3" id="KW-1185">Reference proteome</keyword>
<evidence type="ECO:0000313" key="3">
    <source>
        <dbReference type="Proteomes" id="UP000559027"/>
    </source>
</evidence>
<organism evidence="2 3">
    <name type="scientific">Leucocoprinus leucothites</name>
    <dbReference type="NCBI Taxonomy" id="201217"/>
    <lineage>
        <taxon>Eukaryota</taxon>
        <taxon>Fungi</taxon>
        <taxon>Dikarya</taxon>
        <taxon>Basidiomycota</taxon>
        <taxon>Agaricomycotina</taxon>
        <taxon>Agaricomycetes</taxon>
        <taxon>Agaricomycetidae</taxon>
        <taxon>Agaricales</taxon>
        <taxon>Agaricineae</taxon>
        <taxon>Agaricaceae</taxon>
        <taxon>Leucocoprinus</taxon>
    </lineage>
</organism>
<evidence type="ECO:0000256" key="1">
    <source>
        <dbReference type="SAM" id="SignalP"/>
    </source>
</evidence>
<gene>
    <name evidence="2" type="ORF">D9756_002110</name>
</gene>
<accession>A0A8H5GC26</accession>
<comment type="caution">
    <text evidence="2">The sequence shown here is derived from an EMBL/GenBank/DDBJ whole genome shotgun (WGS) entry which is preliminary data.</text>
</comment>
<keyword evidence="1" id="KW-0732">Signal</keyword>
<feature type="signal peptide" evidence="1">
    <location>
        <begin position="1"/>
        <end position="18"/>
    </location>
</feature>
<proteinExistence type="predicted"/>
<feature type="chain" id="PRO_5034363850" description="FTP domain-containing protein" evidence="1">
    <location>
        <begin position="19"/>
        <end position="228"/>
    </location>
</feature>
<dbReference type="AlphaFoldDB" id="A0A8H5GC26"/>
<evidence type="ECO:0000313" key="2">
    <source>
        <dbReference type="EMBL" id="KAF5362189.1"/>
    </source>
</evidence>
<evidence type="ECO:0008006" key="4">
    <source>
        <dbReference type="Google" id="ProtNLM"/>
    </source>
</evidence>
<name>A0A8H5GC26_9AGAR</name>
<dbReference type="EMBL" id="JAACJO010000002">
    <property type="protein sequence ID" value="KAF5362189.1"/>
    <property type="molecule type" value="Genomic_DNA"/>
</dbReference>
<protein>
    <recommendedName>
        <fullName evidence="4">FTP domain-containing protein</fullName>
    </recommendedName>
</protein>